<accession>A0A2P6RVS7</accession>
<keyword evidence="1" id="KW-0732">Signal</keyword>
<evidence type="ECO:0000256" key="1">
    <source>
        <dbReference type="SAM" id="SignalP"/>
    </source>
</evidence>
<feature type="signal peptide" evidence="1">
    <location>
        <begin position="1"/>
        <end position="22"/>
    </location>
</feature>
<feature type="chain" id="PRO_5015198838" evidence="1">
    <location>
        <begin position="23"/>
        <end position="116"/>
    </location>
</feature>
<protein>
    <submittedName>
        <fullName evidence="2">Uncharacterized protein</fullName>
    </submittedName>
</protein>
<gene>
    <name evidence="2" type="ORF">RchiOBHm_Chr2g0134221</name>
</gene>
<name>A0A2P6RVS7_ROSCH</name>
<dbReference type="Proteomes" id="UP000238479">
    <property type="component" value="Chromosome 2"/>
</dbReference>
<comment type="caution">
    <text evidence="2">The sequence shown here is derived from an EMBL/GenBank/DDBJ whole genome shotgun (WGS) entry which is preliminary data.</text>
</comment>
<dbReference type="EMBL" id="PDCK01000040">
    <property type="protein sequence ID" value="PRQ50526.1"/>
    <property type="molecule type" value="Genomic_DNA"/>
</dbReference>
<keyword evidence="3" id="KW-1185">Reference proteome</keyword>
<evidence type="ECO:0000313" key="2">
    <source>
        <dbReference type="EMBL" id="PRQ50526.1"/>
    </source>
</evidence>
<dbReference type="Gramene" id="PRQ50526">
    <property type="protein sequence ID" value="PRQ50526"/>
    <property type="gene ID" value="RchiOBHm_Chr2g0134221"/>
</dbReference>
<proteinExistence type="predicted"/>
<sequence length="116" mass="13424">MMFMSYLLGIILHSPLYDQVLPVELWSLWSIVEPIRNIVRKYLWPLPFANEFKVYKCCIASTDCCIPTCRTDSALKFGWCFLFYMGILAAIDVFPDHAVVGGIKFLKRNISIVHLF</sequence>
<reference evidence="2 3" key="1">
    <citation type="journal article" date="2018" name="Nat. Genet.">
        <title>The Rosa genome provides new insights in the design of modern roses.</title>
        <authorList>
            <person name="Bendahmane M."/>
        </authorList>
    </citation>
    <scope>NUCLEOTIDE SEQUENCE [LARGE SCALE GENOMIC DNA]</scope>
    <source>
        <strain evidence="3">cv. Old Blush</strain>
    </source>
</reference>
<evidence type="ECO:0000313" key="3">
    <source>
        <dbReference type="Proteomes" id="UP000238479"/>
    </source>
</evidence>
<organism evidence="2 3">
    <name type="scientific">Rosa chinensis</name>
    <name type="common">China rose</name>
    <dbReference type="NCBI Taxonomy" id="74649"/>
    <lineage>
        <taxon>Eukaryota</taxon>
        <taxon>Viridiplantae</taxon>
        <taxon>Streptophyta</taxon>
        <taxon>Embryophyta</taxon>
        <taxon>Tracheophyta</taxon>
        <taxon>Spermatophyta</taxon>
        <taxon>Magnoliopsida</taxon>
        <taxon>eudicotyledons</taxon>
        <taxon>Gunneridae</taxon>
        <taxon>Pentapetalae</taxon>
        <taxon>rosids</taxon>
        <taxon>fabids</taxon>
        <taxon>Rosales</taxon>
        <taxon>Rosaceae</taxon>
        <taxon>Rosoideae</taxon>
        <taxon>Rosoideae incertae sedis</taxon>
        <taxon>Rosa</taxon>
    </lineage>
</organism>
<dbReference type="AlphaFoldDB" id="A0A2P6RVS7"/>